<dbReference type="OrthoDB" id="3511831at2"/>
<feature type="compositionally biased region" description="Basic and acidic residues" evidence="6">
    <location>
        <begin position="592"/>
        <end position="608"/>
    </location>
</feature>
<reference evidence="9 10" key="1">
    <citation type="submission" date="2019-06" db="EMBL/GenBank/DDBJ databases">
        <title>Sequencing the genomes of 1000 actinobacteria strains.</title>
        <authorList>
            <person name="Klenk H.-P."/>
        </authorList>
    </citation>
    <scope>NUCLEOTIDE SEQUENCE [LARGE SCALE GENOMIC DNA]</scope>
    <source>
        <strain evidence="9 10">DSM 45015</strain>
    </source>
</reference>
<dbReference type="GO" id="GO:0016020">
    <property type="term" value="C:membrane"/>
    <property type="evidence" value="ECO:0007669"/>
    <property type="project" value="UniProtKB-SubCell"/>
</dbReference>
<comment type="caution">
    <text evidence="9">The sequence shown here is derived from an EMBL/GenBank/DDBJ whole genome shotgun (WGS) entry which is preliminary data.</text>
</comment>
<evidence type="ECO:0000313" key="10">
    <source>
        <dbReference type="Proteomes" id="UP000317422"/>
    </source>
</evidence>
<feature type="region of interest" description="Disordered" evidence="6">
    <location>
        <begin position="211"/>
        <end position="287"/>
    </location>
</feature>
<comment type="subcellular location">
    <subcellularLocation>
        <location evidence="1">Membrane</location>
    </subcellularLocation>
</comment>
<feature type="compositionally biased region" description="Polar residues" evidence="6">
    <location>
        <begin position="218"/>
        <end position="231"/>
    </location>
</feature>
<feature type="transmembrane region" description="Helical" evidence="7">
    <location>
        <begin position="57"/>
        <end position="82"/>
    </location>
</feature>
<dbReference type="CDD" id="cd07185">
    <property type="entry name" value="OmpA_C-like"/>
    <property type="match status" value="1"/>
</dbReference>
<dbReference type="PANTHER" id="PTHR35807">
    <property type="entry name" value="TRANSCRIPTIONAL REGULATOR REDD-RELATED"/>
    <property type="match status" value="1"/>
</dbReference>
<keyword evidence="7" id="KW-1133">Transmembrane helix</keyword>
<dbReference type="InterPro" id="IPR006665">
    <property type="entry name" value="OmpA-like"/>
</dbReference>
<dbReference type="Gene3D" id="3.30.1330.60">
    <property type="entry name" value="OmpA-like domain"/>
    <property type="match status" value="1"/>
</dbReference>
<keyword evidence="4 5" id="KW-0472">Membrane</keyword>
<name>A0A543NLF4_9ACTN</name>
<feature type="region of interest" description="Disordered" evidence="6">
    <location>
        <begin position="328"/>
        <end position="369"/>
    </location>
</feature>
<dbReference type="GO" id="GO:0006355">
    <property type="term" value="P:regulation of DNA-templated transcription"/>
    <property type="evidence" value="ECO:0007669"/>
    <property type="project" value="InterPro"/>
</dbReference>
<proteinExistence type="inferred from homology"/>
<evidence type="ECO:0000256" key="4">
    <source>
        <dbReference type="ARBA" id="ARBA00023136"/>
    </source>
</evidence>
<dbReference type="InterPro" id="IPR005158">
    <property type="entry name" value="BTAD"/>
</dbReference>
<dbReference type="PRINTS" id="PR01021">
    <property type="entry name" value="OMPADOMAIN"/>
</dbReference>
<accession>A0A543NLF4</accession>
<evidence type="ECO:0000256" key="6">
    <source>
        <dbReference type="SAM" id="MobiDB-lite"/>
    </source>
</evidence>
<dbReference type="Gene3D" id="1.10.10.10">
    <property type="entry name" value="Winged helix-like DNA-binding domain superfamily/Winged helix DNA-binding domain"/>
    <property type="match status" value="1"/>
</dbReference>
<dbReference type="Pfam" id="PF03704">
    <property type="entry name" value="BTAD"/>
    <property type="match status" value="1"/>
</dbReference>
<dbReference type="SUPFAM" id="SSF48452">
    <property type="entry name" value="TPR-like"/>
    <property type="match status" value="1"/>
</dbReference>
<feature type="compositionally biased region" description="Polar residues" evidence="6">
    <location>
        <begin position="329"/>
        <end position="338"/>
    </location>
</feature>
<keyword evidence="3" id="KW-0238">DNA-binding</keyword>
<comment type="similarity">
    <text evidence="2">Belongs to the AfsR/DnrI/RedD regulatory family.</text>
</comment>
<evidence type="ECO:0000256" key="1">
    <source>
        <dbReference type="ARBA" id="ARBA00004370"/>
    </source>
</evidence>
<feature type="region of interest" description="Disordered" evidence="6">
    <location>
        <begin position="571"/>
        <end position="615"/>
    </location>
</feature>
<gene>
    <name evidence="9" type="ORF">FHX37_2638</name>
</gene>
<organism evidence="9 10">
    <name type="scientific">Haloactinospora alba</name>
    <dbReference type="NCBI Taxonomy" id="405555"/>
    <lineage>
        <taxon>Bacteria</taxon>
        <taxon>Bacillati</taxon>
        <taxon>Actinomycetota</taxon>
        <taxon>Actinomycetes</taxon>
        <taxon>Streptosporangiales</taxon>
        <taxon>Nocardiopsidaceae</taxon>
        <taxon>Haloactinospora</taxon>
    </lineage>
</organism>
<dbReference type="InterPro" id="IPR001867">
    <property type="entry name" value="OmpR/PhoB-type_DNA-bd"/>
</dbReference>
<evidence type="ECO:0000256" key="7">
    <source>
        <dbReference type="SAM" id="Phobius"/>
    </source>
</evidence>
<dbReference type="InterPro" id="IPR036388">
    <property type="entry name" value="WH-like_DNA-bd_sf"/>
</dbReference>
<evidence type="ECO:0000256" key="2">
    <source>
        <dbReference type="ARBA" id="ARBA00005820"/>
    </source>
</evidence>
<dbReference type="EMBL" id="VFQC01000001">
    <property type="protein sequence ID" value="TQN32661.1"/>
    <property type="molecule type" value="Genomic_DNA"/>
</dbReference>
<dbReference type="InterPro" id="IPR006664">
    <property type="entry name" value="OMP_bac"/>
</dbReference>
<feature type="region of interest" description="Disordered" evidence="6">
    <location>
        <begin position="113"/>
        <end position="148"/>
    </location>
</feature>
<dbReference type="GO" id="GO:0003677">
    <property type="term" value="F:DNA binding"/>
    <property type="evidence" value="ECO:0007669"/>
    <property type="project" value="UniProtKB-KW"/>
</dbReference>
<dbReference type="Gene3D" id="1.25.40.10">
    <property type="entry name" value="Tetratricopeptide repeat domain"/>
    <property type="match status" value="1"/>
</dbReference>
<sequence length="856" mass="91962">MLHRLRQLAALATSIALLAGTPYLLINVMSWPNLDLSWTTIQVYAHSGRLPPGIPTALLITALWVVWGTYLLAAALEVLAWLRGGPPRTRPLGPLQVVAATALGATLATPAAHAAAPPAPAAPGQETSSDGGTAVSERNEAQAGGDIARSRTLSGFGYDDAALTQRMETDLVPTINLIAEHGTADEPVVVTGHTDTAGDAAYNRELSHRRAEAVASHLRSQLGKNAPTIQTRGKGEEDPLPDSDAASQRRVDISYAITPAPPPSADEDTSPAPTPEPEPESTDPGDEEQQAVVLLLPSGATLSLTAAAAAASGAVGGYALAARRRLRNQAPSRQNEPSAASAAGPPVRTDESPHNPQTPEVSEPADEGPLRFDGQLALELTRSPGLGVTGAGAHGSARALIAAALQHTAPARAEVHVLLCSQDVPMLLGEEGRTLLTQLQVPTIEVLDSLPAAMNLLHTYSVERQHQLREAGVDTVAELRRSGRVGTLPPVVLVATPHPDHEEDLAALLLSTTDLDITALLLESWPPGETLTLEDHGTITETAPPRPHLHGARWPTCAVPDLTHLLHDQSTVASPASSEHEPTPEHTTTAGEEEKKPHTAKAAERAEQKTTQPPVRLHLLGRVHITVDGTRVDVRRNSAYEVAAYLAVHPDGIRRDHAIEDMWPQQDPRRVTHRFHDAVSSLRHLLRPSQGQDAPTIITRVGDTYVLEPTLVEVDLWEFTAALEAAENADHQEQRHSHVQSVLALYTGDLAAQADYPWIEPTRIRLQQRLVRTLRHHATQLAGAHPHEAVSILQRAVELDPTNEDTHQELIRHHLTRGENQEAHAAYQRCVGELRRIDTDPSPHVSELVAEAKRSN</sequence>
<dbReference type="Proteomes" id="UP000317422">
    <property type="component" value="Unassembled WGS sequence"/>
</dbReference>
<feature type="domain" description="OmpA-like" evidence="8">
    <location>
        <begin position="143"/>
        <end position="259"/>
    </location>
</feature>
<dbReference type="RefSeq" id="WP_141924125.1">
    <property type="nucleotide sequence ID" value="NZ_VFQC01000001.1"/>
</dbReference>
<feature type="compositionally biased region" description="Acidic residues" evidence="6">
    <location>
        <begin position="277"/>
        <end position="287"/>
    </location>
</feature>
<dbReference type="SUPFAM" id="SSF103088">
    <property type="entry name" value="OmpA-like"/>
    <property type="match status" value="1"/>
</dbReference>
<dbReference type="InterPro" id="IPR051677">
    <property type="entry name" value="AfsR-DnrI-RedD_regulator"/>
</dbReference>
<dbReference type="InterPro" id="IPR011990">
    <property type="entry name" value="TPR-like_helical_dom_sf"/>
</dbReference>
<dbReference type="Pfam" id="PF00691">
    <property type="entry name" value="OmpA"/>
    <property type="match status" value="1"/>
</dbReference>
<dbReference type="SMART" id="SM01043">
    <property type="entry name" value="BTAD"/>
    <property type="match status" value="1"/>
</dbReference>
<protein>
    <submittedName>
        <fullName evidence="9">OmpA family protein</fullName>
    </submittedName>
</protein>
<dbReference type="AlphaFoldDB" id="A0A543NLF4"/>
<keyword evidence="10" id="KW-1185">Reference proteome</keyword>
<keyword evidence="7" id="KW-0812">Transmembrane</keyword>
<dbReference type="SMART" id="SM00862">
    <property type="entry name" value="Trans_reg_C"/>
    <property type="match status" value="1"/>
</dbReference>
<evidence type="ECO:0000256" key="3">
    <source>
        <dbReference type="ARBA" id="ARBA00023125"/>
    </source>
</evidence>
<evidence type="ECO:0000313" key="9">
    <source>
        <dbReference type="EMBL" id="TQN32661.1"/>
    </source>
</evidence>
<evidence type="ECO:0000259" key="8">
    <source>
        <dbReference type="PROSITE" id="PS51123"/>
    </source>
</evidence>
<dbReference type="GO" id="GO:0000160">
    <property type="term" value="P:phosphorelay signal transduction system"/>
    <property type="evidence" value="ECO:0007669"/>
    <property type="project" value="InterPro"/>
</dbReference>
<evidence type="ECO:0000256" key="5">
    <source>
        <dbReference type="PROSITE-ProRule" id="PRU00473"/>
    </source>
</evidence>
<dbReference type="PROSITE" id="PS51123">
    <property type="entry name" value="OMPA_2"/>
    <property type="match status" value="1"/>
</dbReference>
<dbReference type="InterPro" id="IPR036737">
    <property type="entry name" value="OmpA-like_sf"/>
</dbReference>